<dbReference type="EMBL" id="FTNE01000010">
    <property type="protein sequence ID" value="SIQ81504.1"/>
    <property type="molecule type" value="Genomic_DNA"/>
</dbReference>
<evidence type="ECO:0000313" key="3">
    <source>
        <dbReference type="Proteomes" id="UP000186308"/>
    </source>
</evidence>
<dbReference type="OrthoDB" id="7270762at2"/>
<sequence>MTAKTKSADLVQTAATEAMTETKAQVTAGFEKTLSTMKDGMENAAKGFEAQQTKMKESMAKAMKTTEDMVAFSKGNMEAFMKASQIFTAGLQGLSKHIASSTQASVDEAVAMTKAIAGVKSVKEAVDLQSGFTRSMLEKAMADTSKLTDASMKLTEQAIAPLTARMTLAVETFGSAL</sequence>
<name>A0A8G2CLS3_ACIRU</name>
<proteinExistence type="predicted"/>
<dbReference type="AlphaFoldDB" id="A0A8G2CLS3"/>
<accession>A0A8G2CLS3</accession>
<reference evidence="2 3" key="1">
    <citation type="submission" date="2017-01" db="EMBL/GenBank/DDBJ databases">
        <authorList>
            <person name="Varghese N."/>
            <person name="Submissions S."/>
        </authorList>
    </citation>
    <scope>NUCLEOTIDE SEQUENCE [LARGE SCALE GENOMIC DNA]</scope>
    <source>
        <strain evidence="2 3">ATCC 35905</strain>
    </source>
</reference>
<dbReference type="RefSeq" id="WP_029313580.1">
    <property type="nucleotide sequence ID" value="NZ_FTNE01000010.1"/>
</dbReference>
<organism evidence="2 3">
    <name type="scientific">Acidiphilium rubrum</name>
    <dbReference type="NCBI Taxonomy" id="526"/>
    <lineage>
        <taxon>Bacteria</taxon>
        <taxon>Pseudomonadati</taxon>
        <taxon>Pseudomonadota</taxon>
        <taxon>Alphaproteobacteria</taxon>
        <taxon>Acetobacterales</taxon>
        <taxon>Acidocellaceae</taxon>
        <taxon>Acidiphilium</taxon>
    </lineage>
</organism>
<gene>
    <name evidence="2" type="ORF">SAMN05421828_1104</name>
</gene>
<protein>
    <submittedName>
        <fullName evidence="2">Phasin family protein</fullName>
    </submittedName>
</protein>
<evidence type="ECO:0000313" key="2">
    <source>
        <dbReference type="EMBL" id="SIQ81504.1"/>
    </source>
</evidence>
<feature type="domain" description="Phasin" evidence="1">
    <location>
        <begin position="67"/>
        <end position="166"/>
    </location>
</feature>
<dbReference type="InterPro" id="IPR018968">
    <property type="entry name" value="Phasin"/>
</dbReference>
<dbReference type="Pfam" id="PF09361">
    <property type="entry name" value="Phasin_2"/>
    <property type="match status" value="1"/>
</dbReference>
<dbReference type="Proteomes" id="UP000186308">
    <property type="component" value="Unassembled WGS sequence"/>
</dbReference>
<dbReference type="NCBIfam" id="TIGR01841">
    <property type="entry name" value="phasin"/>
    <property type="match status" value="1"/>
</dbReference>
<evidence type="ECO:0000259" key="1">
    <source>
        <dbReference type="Pfam" id="PF09361"/>
    </source>
</evidence>
<comment type="caution">
    <text evidence="2">The sequence shown here is derived from an EMBL/GenBank/DDBJ whole genome shotgun (WGS) entry which is preliminary data.</text>
</comment>
<keyword evidence="3" id="KW-1185">Reference proteome</keyword>
<dbReference type="InterPro" id="IPR010127">
    <property type="entry name" value="Phasin_subfam-1"/>
</dbReference>